<dbReference type="OrthoDB" id="9804253at2"/>
<name>A0A1G6T003_9RHOB</name>
<gene>
    <name evidence="1" type="ORF">SAMN05421538_101127</name>
</gene>
<organism evidence="1 2">
    <name type="scientific">Paracoccus isoporae</name>
    <dbReference type="NCBI Taxonomy" id="591205"/>
    <lineage>
        <taxon>Bacteria</taxon>
        <taxon>Pseudomonadati</taxon>
        <taxon>Pseudomonadota</taxon>
        <taxon>Alphaproteobacteria</taxon>
        <taxon>Rhodobacterales</taxon>
        <taxon>Paracoccaceae</taxon>
        <taxon>Paracoccus</taxon>
    </lineage>
</organism>
<protein>
    <submittedName>
        <fullName evidence="1">Uncharacterized protein</fullName>
    </submittedName>
</protein>
<dbReference type="EMBL" id="FNAH01000001">
    <property type="protein sequence ID" value="SDD21685.1"/>
    <property type="molecule type" value="Genomic_DNA"/>
</dbReference>
<dbReference type="Proteomes" id="UP000199344">
    <property type="component" value="Unassembled WGS sequence"/>
</dbReference>
<reference evidence="1 2" key="1">
    <citation type="submission" date="2016-10" db="EMBL/GenBank/DDBJ databases">
        <authorList>
            <person name="de Groot N.N."/>
        </authorList>
    </citation>
    <scope>NUCLEOTIDE SEQUENCE [LARGE SCALE GENOMIC DNA]</scope>
    <source>
        <strain evidence="1 2">DSM 22220</strain>
    </source>
</reference>
<dbReference type="AlphaFoldDB" id="A0A1G6T003"/>
<keyword evidence="2" id="KW-1185">Reference proteome</keyword>
<sequence>MTADADFQRIDLPEGDRETRSIHRVAEAVHRLNDAVQRAVNEGVSVEVIRVSRYHNGAGAWGDQIVPTIRGTGDKADGDAKG</sequence>
<proteinExistence type="predicted"/>
<evidence type="ECO:0000313" key="1">
    <source>
        <dbReference type="EMBL" id="SDD21685.1"/>
    </source>
</evidence>
<evidence type="ECO:0000313" key="2">
    <source>
        <dbReference type="Proteomes" id="UP000199344"/>
    </source>
</evidence>
<dbReference type="RefSeq" id="WP_090519958.1">
    <property type="nucleotide sequence ID" value="NZ_FNAH01000001.1"/>
</dbReference>
<accession>A0A1G6T003</accession>